<gene>
    <name evidence="2" type="ORF">ACFFTP_22415</name>
</gene>
<dbReference type="InterPro" id="IPR046151">
    <property type="entry name" value="DUF6153"/>
</dbReference>
<feature type="transmembrane region" description="Helical" evidence="1">
    <location>
        <begin position="12"/>
        <end position="34"/>
    </location>
</feature>
<dbReference type="Proteomes" id="UP001589716">
    <property type="component" value="Unassembled WGS sequence"/>
</dbReference>
<dbReference type="EMBL" id="JBHMCT010000013">
    <property type="protein sequence ID" value="MFB9556934.1"/>
    <property type="molecule type" value="Genomic_DNA"/>
</dbReference>
<keyword evidence="1" id="KW-0472">Membrane</keyword>
<keyword evidence="3" id="KW-1185">Reference proteome</keyword>
<proteinExistence type="predicted"/>
<evidence type="ECO:0000313" key="2">
    <source>
        <dbReference type="EMBL" id="MFB9556934.1"/>
    </source>
</evidence>
<keyword evidence="1" id="KW-1133">Transmembrane helix</keyword>
<name>A0ABV5QVB1_9ACTN</name>
<keyword evidence="1" id="KW-0812">Transmembrane</keyword>
<feature type="transmembrane region" description="Helical" evidence="1">
    <location>
        <begin position="86"/>
        <end position="105"/>
    </location>
</feature>
<accession>A0ABV5QVB1</accession>
<dbReference type="RefSeq" id="WP_345484621.1">
    <property type="nucleotide sequence ID" value="NZ_BAAAWU010000001.1"/>
</dbReference>
<evidence type="ECO:0000256" key="1">
    <source>
        <dbReference type="SAM" id="Phobius"/>
    </source>
</evidence>
<protein>
    <submittedName>
        <fullName evidence="2">DUF6153 family protein</fullName>
    </submittedName>
</protein>
<dbReference type="Pfam" id="PF19650">
    <property type="entry name" value="DUF6153"/>
    <property type="match status" value="1"/>
</dbReference>
<organism evidence="2 3">
    <name type="scientific">Streptomyces roseoviridis</name>
    <dbReference type="NCBI Taxonomy" id="67361"/>
    <lineage>
        <taxon>Bacteria</taxon>
        <taxon>Bacillati</taxon>
        <taxon>Actinomycetota</taxon>
        <taxon>Actinomycetes</taxon>
        <taxon>Kitasatosporales</taxon>
        <taxon>Streptomycetaceae</taxon>
        <taxon>Streptomyces</taxon>
    </lineage>
</organism>
<reference evidence="2 3" key="1">
    <citation type="submission" date="2024-09" db="EMBL/GenBank/DDBJ databases">
        <authorList>
            <person name="Sun Q."/>
            <person name="Mori K."/>
        </authorList>
    </citation>
    <scope>NUCLEOTIDE SEQUENCE [LARGE SCALE GENOMIC DNA]</scope>
    <source>
        <strain evidence="2 3">JCM 4414</strain>
    </source>
</reference>
<sequence length="142" mass="15313">MISGKVRRDHHTGALLRATLLAMVLAVFAMHVVASHQPVHTGHAAASSPIDAGNKGQHAHFDVALGDATQTPDNPDGESPCDHGGVGESCLALLCIVATLFTFLLRRGGSDRVVRRWARRARPWISRTSDPPCLHRLSILRC</sequence>
<evidence type="ECO:0000313" key="3">
    <source>
        <dbReference type="Proteomes" id="UP001589716"/>
    </source>
</evidence>
<comment type="caution">
    <text evidence="2">The sequence shown here is derived from an EMBL/GenBank/DDBJ whole genome shotgun (WGS) entry which is preliminary data.</text>
</comment>